<sequence>MKEDNEILKLKYFIVFKDPIPKARIYGYQEHPIVHTSQNIINIRNKNLCVMIKDSEKHIDNQKQNVRYSTSKYATPGIGTLMINNLNDAHISKKLYINKKNVFLKMSPLTRFQAELKVVTPAMSINNPPTPEPTPSYKGYGYFKSNNNVLYSK</sequence>
<name>A0ABT5UJ08_9GAMM</name>
<gene>
    <name evidence="1" type="ORF">ORQ98_23990</name>
</gene>
<dbReference type="Proteomes" id="UP001528823">
    <property type="component" value="Unassembled WGS sequence"/>
</dbReference>
<evidence type="ECO:0000313" key="1">
    <source>
        <dbReference type="EMBL" id="MDE1465029.1"/>
    </source>
</evidence>
<reference evidence="1 2" key="1">
    <citation type="submission" date="2022-11" db="EMBL/GenBank/DDBJ databases">
        <title>Spartinivicinus poritis sp. nov., isolated from scleractinian coral Porites lutea.</title>
        <authorList>
            <person name="Zhang G."/>
            <person name="Cai L."/>
            <person name="Wei Q."/>
        </authorList>
    </citation>
    <scope>NUCLEOTIDE SEQUENCE [LARGE SCALE GENOMIC DNA]</scope>
    <source>
        <strain evidence="1 2">A2-2</strain>
    </source>
</reference>
<dbReference type="RefSeq" id="WP_274691339.1">
    <property type="nucleotide sequence ID" value="NZ_JAPMOU010000049.1"/>
</dbReference>
<comment type="caution">
    <text evidence="1">The sequence shown here is derived from an EMBL/GenBank/DDBJ whole genome shotgun (WGS) entry which is preliminary data.</text>
</comment>
<evidence type="ECO:0000313" key="2">
    <source>
        <dbReference type="Proteomes" id="UP001528823"/>
    </source>
</evidence>
<dbReference type="Pfam" id="PF19267">
    <property type="entry name" value="CIS_spike_tip"/>
    <property type="match status" value="1"/>
</dbReference>
<dbReference type="EMBL" id="JAPMOU010000049">
    <property type="protein sequence ID" value="MDE1465029.1"/>
    <property type="molecule type" value="Genomic_DNA"/>
</dbReference>
<protein>
    <submittedName>
        <fullName evidence="1">Uncharacterized protein</fullName>
    </submittedName>
</protein>
<dbReference type="InterPro" id="IPR045362">
    <property type="entry name" value="CIS_spike_tip"/>
</dbReference>
<organism evidence="1 2">
    <name type="scientific">Spartinivicinus poritis</name>
    <dbReference type="NCBI Taxonomy" id="2994640"/>
    <lineage>
        <taxon>Bacteria</taxon>
        <taxon>Pseudomonadati</taxon>
        <taxon>Pseudomonadota</taxon>
        <taxon>Gammaproteobacteria</taxon>
        <taxon>Oceanospirillales</taxon>
        <taxon>Zooshikellaceae</taxon>
        <taxon>Spartinivicinus</taxon>
    </lineage>
</organism>
<keyword evidence="2" id="KW-1185">Reference proteome</keyword>
<proteinExistence type="predicted"/>
<accession>A0ABT5UJ08</accession>